<accession>A0ABU3NX25</accession>
<name>A0ABU3NX25_9FIRM</name>
<comment type="caution">
    <text evidence="3">The sequence shown here is derived from an EMBL/GenBank/DDBJ whole genome shotgun (WGS) entry which is preliminary data.</text>
</comment>
<dbReference type="NCBIfam" id="NF008750">
    <property type="entry name" value="PRK11784.1-2"/>
    <property type="match status" value="1"/>
</dbReference>
<feature type="domain" description="Rhodanese" evidence="2">
    <location>
        <begin position="12"/>
        <end position="134"/>
    </location>
</feature>
<dbReference type="NCBIfam" id="TIGR03167">
    <property type="entry name" value="tRNA_sel_U_synt"/>
    <property type="match status" value="1"/>
</dbReference>
<organism evidence="3 4">
    <name type="scientific">Anaeroselena agilis</name>
    <dbReference type="NCBI Taxonomy" id="3063788"/>
    <lineage>
        <taxon>Bacteria</taxon>
        <taxon>Bacillati</taxon>
        <taxon>Bacillota</taxon>
        <taxon>Negativicutes</taxon>
        <taxon>Acetonemataceae</taxon>
        <taxon>Anaeroselena</taxon>
    </lineage>
</organism>
<dbReference type="RefSeq" id="WP_413779876.1">
    <property type="nucleotide sequence ID" value="NZ_JAUOZS010000001.1"/>
</dbReference>
<dbReference type="PROSITE" id="PS50206">
    <property type="entry name" value="RHODANESE_3"/>
    <property type="match status" value="1"/>
</dbReference>
<dbReference type="SUPFAM" id="SSF52540">
    <property type="entry name" value="P-loop containing nucleoside triphosphate hydrolases"/>
    <property type="match status" value="1"/>
</dbReference>
<keyword evidence="3" id="KW-0808">Transferase</keyword>
<dbReference type="InterPro" id="IPR001763">
    <property type="entry name" value="Rhodanese-like_dom"/>
</dbReference>
<dbReference type="SUPFAM" id="SSF52821">
    <property type="entry name" value="Rhodanese/Cell cycle control phosphatase"/>
    <property type="match status" value="1"/>
</dbReference>
<dbReference type="PANTHER" id="PTHR30401">
    <property type="entry name" value="TRNA 2-SELENOURIDINE SYNTHASE"/>
    <property type="match status" value="1"/>
</dbReference>
<sequence length="353" mass="38771">MDRVIDLADALKLDNPIFIDMRSPSEFANGAIPGAVNIPLLDDAERSVVGTIYKLTGPEEAKQQGLALVSAKLPELVGNIRAHHRVGREVVVYCWRGGMRSKSVVGILEIMGIPAYQLLGGYKAYRRYVLEALEAFALNPPVVTLCGSTGVGKTTLLKLLKERGAPVIDLEQLANHRGSVFGSVGLGKSATAQNFDAVILQELNRYKDAPYILVECESKRIGNVYLPDVLFAAMKKGPKILAFADIETRVTRLIDEYLDVYNHRREEIIASIQALRKRLGAAKSERLLAAFAAGEVRDVVRTLLTDYYDPLYGYEKADPGGYAFTVDAADLARAADGIIDYLNTLRGDIRCRQ</sequence>
<dbReference type="Pfam" id="PF00581">
    <property type="entry name" value="Rhodanese"/>
    <property type="match status" value="1"/>
</dbReference>
<protein>
    <submittedName>
        <fullName evidence="3">tRNA 2-selenouridine(34) synthase MnmH</fullName>
        <ecNumber evidence="3">2.5.1.-</ecNumber>
    </submittedName>
</protein>
<evidence type="ECO:0000259" key="2">
    <source>
        <dbReference type="PROSITE" id="PS50206"/>
    </source>
</evidence>
<dbReference type="GO" id="GO:0016740">
    <property type="term" value="F:transferase activity"/>
    <property type="evidence" value="ECO:0007669"/>
    <property type="project" value="UniProtKB-KW"/>
</dbReference>
<keyword evidence="1" id="KW-0711">Selenium</keyword>
<dbReference type="Proteomes" id="UP001254848">
    <property type="component" value="Unassembled WGS sequence"/>
</dbReference>
<dbReference type="EMBL" id="JAUOZS010000001">
    <property type="protein sequence ID" value="MDT8901364.1"/>
    <property type="molecule type" value="Genomic_DNA"/>
</dbReference>
<dbReference type="Gene3D" id="3.40.250.10">
    <property type="entry name" value="Rhodanese-like domain"/>
    <property type="match status" value="1"/>
</dbReference>
<dbReference type="Pfam" id="PF26341">
    <property type="entry name" value="AAA_SelU"/>
    <property type="match status" value="1"/>
</dbReference>
<dbReference type="EC" id="2.5.1.-" evidence="3"/>
<keyword evidence="4" id="KW-1185">Reference proteome</keyword>
<dbReference type="InterPro" id="IPR017582">
    <property type="entry name" value="SelU"/>
</dbReference>
<dbReference type="NCBIfam" id="NF008752">
    <property type="entry name" value="PRK11784.1-4"/>
    <property type="match status" value="1"/>
</dbReference>
<proteinExistence type="predicted"/>
<evidence type="ECO:0000313" key="3">
    <source>
        <dbReference type="EMBL" id="MDT8901364.1"/>
    </source>
</evidence>
<reference evidence="3 4" key="1">
    <citation type="submission" date="2023-07" db="EMBL/GenBank/DDBJ databases">
        <title>The novel representative of Negativicutes class, Anaeroselena agilis gen. nov. sp. nov.</title>
        <authorList>
            <person name="Prokofeva M.I."/>
            <person name="Elcheninov A.G."/>
            <person name="Klyukina A."/>
            <person name="Kublanov I.V."/>
            <person name="Frolov E.N."/>
            <person name="Podosokorskaya O.A."/>
        </authorList>
    </citation>
    <scope>NUCLEOTIDE SEQUENCE [LARGE SCALE GENOMIC DNA]</scope>
    <source>
        <strain evidence="3 4">4137-cl</strain>
    </source>
</reference>
<evidence type="ECO:0000256" key="1">
    <source>
        <dbReference type="ARBA" id="ARBA00023266"/>
    </source>
</evidence>
<evidence type="ECO:0000313" key="4">
    <source>
        <dbReference type="Proteomes" id="UP001254848"/>
    </source>
</evidence>
<dbReference type="SMART" id="SM00450">
    <property type="entry name" value="RHOD"/>
    <property type="match status" value="1"/>
</dbReference>
<dbReference type="InterPro" id="IPR027417">
    <property type="entry name" value="P-loop_NTPase"/>
</dbReference>
<dbReference type="InterPro" id="IPR036873">
    <property type="entry name" value="Rhodanese-like_dom_sf"/>
</dbReference>
<dbReference type="PANTHER" id="PTHR30401:SF0">
    <property type="entry name" value="TRNA 2-SELENOURIDINE SYNTHASE"/>
    <property type="match status" value="1"/>
</dbReference>
<gene>
    <name evidence="3" type="primary">mnmH</name>
    <name evidence="3" type="ORF">Q4T40_08950</name>
</gene>
<dbReference type="InterPro" id="IPR058840">
    <property type="entry name" value="AAA_SelU"/>
</dbReference>
<dbReference type="Gene3D" id="3.40.50.300">
    <property type="entry name" value="P-loop containing nucleotide triphosphate hydrolases"/>
    <property type="match status" value="1"/>
</dbReference>